<comment type="caution">
    <text evidence="3">The sequence shown here is derived from an EMBL/GenBank/DDBJ whole genome shotgun (WGS) entry which is preliminary data.</text>
</comment>
<reference evidence="3 4" key="1">
    <citation type="journal article" date="2015" name="Int. J. Syst. Evol. Microbiol.">
        <title>Burkholderia monticola sp. nov., isolated from mountain soil.</title>
        <authorList>
            <person name="Baek I."/>
            <person name="Seo B."/>
            <person name="Lee I."/>
            <person name="Yi H."/>
            <person name="Chun J."/>
        </authorList>
    </citation>
    <scope>NUCLEOTIDE SEQUENCE [LARGE SCALE GENOMIC DNA]</scope>
    <source>
        <strain evidence="3 4">JC2948</strain>
    </source>
</reference>
<feature type="coiled-coil region" evidence="1">
    <location>
        <begin position="20"/>
        <end position="47"/>
    </location>
</feature>
<dbReference type="OrthoDB" id="8564828at2"/>
<dbReference type="EMBL" id="LRBG01000001">
    <property type="protein sequence ID" value="KXU91226.1"/>
    <property type="molecule type" value="Genomic_DNA"/>
</dbReference>
<name>A0A149Q219_9BURK</name>
<dbReference type="RefSeq" id="WP_153041032.1">
    <property type="nucleotide sequence ID" value="NZ_LRBG01000001.1"/>
</dbReference>
<keyword evidence="1" id="KW-0175">Coiled coil</keyword>
<keyword evidence="4" id="KW-1185">Reference proteome</keyword>
<organism evidence="3 4">
    <name type="scientific">Paraburkholderia monticola</name>
    <dbReference type="NCBI Taxonomy" id="1399968"/>
    <lineage>
        <taxon>Bacteria</taxon>
        <taxon>Pseudomonadati</taxon>
        <taxon>Pseudomonadota</taxon>
        <taxon>Betaproteobacteria</taxon>
        <taxon>Burkholderiales</taxon>
        <taxon>Burkholderiaceae</taxon>
        <taxon>Paraburkholderia</taxon>
    </lineage>
</organism>
<accession>A0A149Q219</accession>
<evidence type="ECO:0000313" key="3">
    <source>
        <dbReference type="EMBL" id="KXU91226.1"/>
    </source>
</evidence>
<evidence type="ECO:0000256" key="1">
    <source>
        <dbReference type="SAM" id="Coils"/>
    </source>
</evidence>
<proteinExistence type="predicted"/>
<feature type="region of interest" description="Disordered" evidence="2">
    <location>
        <begin position="114"/>
        <end position="143"/>
    </location>
</feature>
<dbReference type="AlphaFoldDB" id="A0A149Q219"/>
<gene>
    <name evidence="3" type="ORF">CI15_01205</name>
</gene>
<dbReference type="Proteomes" id="UP000075613">
    <property type="component" value="Unassembled WGS sequence"/>
</dbReference>
<evidence type="ECO:0000256" key="2">
    <source>
        <dbReference type="SAM" id="MobiDB-lite"/>
    </source>
</evidence>
<evidence type="ECO:0000313" key="4">
    <source>
        <dbReference type="Proteomes" id="UP000075613"/>
    </source>
</evidence>
<sequence length="176" mass="18783">MHDTAMEESCKDVPTLVRRCVALEAAKADTARRLDEALERIQALETSTCWRITAPIRTVKRVLFGLRTPASPEALADMSGHPDKGAPPTPVIVALTPASAENTPSVALAFAGREGGDSAQDASKPSSLADESPIHHKAKSESHVVLPSDFDADLTGDVTSSNKLSLKETYQGWVDH</sequence>
<protein>
    <submittedName>
        <fullName evidence="3">Uncharacterized protein</fullName>
    </submittedName>
</protein>